<organism evidence="1 2">
    <name type="scientific">Enhydrobacter aerosaccus</name>
    <dbReference type="NCBI Taxonomy" id="225324"/>
    <lineage>
        <taxon>Bacteria</taxon>
        <taxon>Pseudomonadati</taxon>
        <taxon>Pseudomonadota</taxon>
        <taxon>Alphaproteobacteria</taxon>
        <taxon>Hyphomicrobiales</taxon>
        <taxon>Enhydrobacter</taxon>
    </lineage>
</organism>
<sequence>MGMTEDELQARLDATIVAEERYGLVVEECGDQEVRLRFPERPRAWTMPALLAALDASLRAAAGADAEVTHLALTVLRPVQQADIVTLSRVLRRDRDTIHAETWLFSHAPIQPILHATATLSASA</sequence>
<gene>
    <name evidence="1" type="ORF">SAMN02745126_05687</name>
</gene>
<protein>
    <submittedName>
        <fullName evidence="1">Acyl-coenzyme A thioesterase PaaI, contains HGG motif</fullName>
    </submittedName>
</protein>
<reference evidence="2" key="1">
    <citation type="submission" date="2017-02" db="EMBL/GenBank/DDBJ databases">
        <authorList>
            <person name="Varghese N."/>
            <person name="Submissions S."/>
        </authorList>
    </citation>
    <scope>NUCLEOTIDE SEQUENCE [LARGE SCALE GENOMIC DNA]</scope>
    <source>
        <strain evidence="2">ATCC 27094</strain>
    </source>
</reference>
<dbReference type="Gene3D" id="3.10.129.10">
    <property type="entry name" value="Hotdog Thioesterase"/>
    <property type="match status" value="1"/>
</dbReference>
<name>A0A1T4T5P5_9HYPH</name>
<proteinExistence type="predicted"/>
<evidence type="ECO:0000313" key="2">
    <source>
        <dbReference type="Proteomes" id="UP000190092"/>
    </source>
</evidence>
<dbReference type="EMBL" id="FUWJ01000013">
    <property type="protein sequence ID" value="SKA35581.1"/>
    <property type="molecule type" value="Genomic_DNA"/>
</dbReference>
<evidence type="ECO:0000313" key="1">
    <source>
        <dbReference type="EMBL" id="SKA35581.1"/>
    </source>
</evidence>
<keyword evidence="2" id="KW-1185">Reference proteome</keyword>
<dbReference type="AlphaFoldDB" id="A0A1T4T5P5"/>
<accession>A0A1T4T5P5</accession>
<dbReference type="Proteomes" id="UP000190092">
    <property type="component" value="Unassembled WGS sequence"/>
</dbReference>
<dbReference type="STRING" id="225324.SAMN02745126_05687"/>